<dbReference type="AlphaFoldDB" id="A0A916J8T0"/>
<evidence type="ECO:0000313" key="2">
    <source>
        <dbReference type="Proteomes" id="UP000680038"/>
    </source>
</evidence>
<reference evidence="1" key="1">
    <citation type="submission" date="2021-04" db="EMBL/GenBank/DDBJ databases">
        <authorList>
            <person name="Rodrigo-Torres L."/>
            <person name="Arahal R. D."/>
            <person name="Lucena T."/>
        </authorList>
    </citation>
    <scope>NUCLEOTIDE SEQUENCE</scope>
    <source>
        <strain evidence="1">CECT 9275</strain>
    </source>
</reference>
<sequence>MSKRIIRVSGKKIIPAVSKIKGSMLTAVLSNGQTFYGKLDSWSENSLVLSDQRQHRHSFSINELYEVVFDQISQA</sequence>
<gene>
    <name evidence="1" type="ORF">DYBT9275_00881</name>
</gene>
<protein>
    <submittedName>
        <fullName evidence="1">Uncharacterized protein</fullName>
    </submittedName>
</protein>
<dbReference type="EMBL" id="CAJRAF010000001">
    <property type="protein sequence ID" value="CAG4992041.1"/>
    <property type="molecule type" value="Genomic_DNA"/>
</dbReference>
<dbReference type="RefSeq" id="WP_215237594.1">
    <property type="nucleotide sequence ID" value="NZ_CAJRAF010000001.1"/>
</dbReference>
<comment type="caution">
    <text evidence="1">The sequence shown here is derived from an EMBL/GenBank/DDBJ whole genome shotgun (WGS) entry which is preliminary data.</text>
</comment>
<name>A0A916J8T0_9BACT</name>
<proteinExistence type="predicted"/>
<organism evidence="1 2">
    <name type="scientific">Dyadobacter helix</name>
    <dbReference type="NCBI Taxonomy" id="2822344"/>
    <lineage>
        <taxon>Bacteria</taxon>
        <taxon>Pseudomonadati</taxon>
        <taxon>Bacteroidota</taxon>
        <taxon>Cytophagia</taxon>
        <taxon>Cytophagales</taxon>
        <taxon>Spirosomataceae</taxon>
        <taxon>Dyadobacter</taxon>
    </lineage>
</organism>
<keyword evidence="2" id="KW-1185">Reference proteome</keyword>
<accession>A0A916J8T0</accession>
<dbReference type="Proteomes" id="UP000680038">
    <property type="component" value="Unassembled WGS sequence"/>
</dbReference>
<evidence type="ECO:0000313" key="1">
    <source>
        <dbReference type="EMBL" id="CAG4992041.1"/>
    </source>
</evidence>